<dbReference type="PANTHER" id="PTHR17985">
    <property type="entry name" value="SER/THR-RICH PROTEIN T10 IN DGCR REGION"/>
    <property type="match status" value="1"/>
</dbReference>
<dbReference type="eggNOG" id="COG3332">
    <property type="taxonomic scope" value="Bacteria"/>
</dbReference>
<evidence type="ECO:0008006" key="3">
    <source>
        <dbReference type="Google" id="ProtNLM"/>
    </source>
</evidence>
<sequence>MCTLVLLRRPGHDWPLIVAANRDEMNTRPWRPPGRWWDDRPEVVAGLDELAGGTWLGVNDTGVMAAILNRIGTLGPAPGKRSRGELVLEALDHADAADAVQALAELHGVSYRPFNMVVADNRDAFWVRADGRRVEVHPIAPGLHMLSALDLDDGSSPRIAAYLDRFGGAVPPAPDPAHPEGGDWAAWAALMADSGGCGPDGEETPAMCFLRPDGFGTVSASLIALPAPSVEETGRVWRFAAGRPDRVGYVPVDA</sequence>
<dbReference type="RefSeq" id="WP_008619809.1">
    <property type="nucleotide sequence ID" value="NZ_AONQ01000053.1"/>
</dbReference>
<dbReference type="STRING" id="1244869.H261_16840"/>
<proteinExistence type="predicted"/>
<dbReference type="AlphaFoldDB" id="M2ZNA1"/>
<dbReference type="PATRIC" id="fig|1244869.3.peg.3384"/>
<keyword evidence="2" id="KW-1185">Reference proteome</keyword>
<name>M2ZNA1_9PROT</name>
<dbReference type="PANTHER" id="PTHR17985:SF8">
    <property type="entry name" value="TRANSPORT AND GOLGI ORGANIZATION PROTEIN 2 HOMOLOG"/>
    <property type="match status" value="1"/>
</dbReference>
<accession>M2ZNA1</accession>
<reference evidence="1 2" key="1">
    <citation type="journal article" date="2014" name="Genome Announc.">
        <title>Draft Genome Sequence of Magnetospirillum sp. Strain SO-1, a Freshwater Magnetotactic Bacterium Isolated from the Ol'khovka River, Russia.</title>
        <authorList>
            <person name="Grouzdev D.S."/>
            <person name="Dziuba M.V."/>
            <person name="Sukhacheva M.S."/>
            <person name="Mardanov A.V."/>
            <person name="Beletskiy A.V."/>
            <person name="Kuznetsov B.B."/>
            <person name="Skryabin K.G."/>
        </authorList>
    </citation>
    <scope>NUCLEOTIDE SEQUENCE [LARGE SCALE GENOMIC DNA]</scope>
    <source>
        <strain evidence="1 2">SO-1</strain>
    </source>
</reference>
<protein>
    <recommendedName>
        <fullName evidence="3">NRDE family protein</fullName>
    </recommendedName>
</protein>
<dbReference type="Pfam" id="PF05742">
    <property type="entry name" value="TANGO2"/>
    <property type="match status" value="1"/>
</dbReference>
<dbReference type="Proteomes" id="UP000011744">
    <property type="component" value="Unassembled WGS sequence"/>
</dbReference>
<evidence type="ECO:0000313" key="2">
    <source>
        <dbReference type="Proteomes" id="UP000011744"/>
    </source>
</evidence>
<organism evidence="1 2">
    <name type="scientific">Paramagnetospirillum caucaseum</name>
    <dbReference type="NCBI Taxonomy" id="1244869"/>
    <lineage>
        <taxon>Bacteria</taxon>
        <taxon>Pseudomonadati</taxon>
        <taxon>Pseudomonadota</taxon>
        <taxon>Alphaproteobacteria</taxon>
        <taxon>Rhodospirillales</taxon>
        <taxon>Magnetospirillaceae</taxon>
        <taxon>Paramagnetospirillum</taxon>
    </lineage>
</organism>
<gene>
    <name evidence="1" type="ORF">H261_16840</name>
</gene>
<dbReference type="InterPro" id="IPR008551">
    <property type="entry name" value="TANGO2"/>
</dbReference>
<dbReference type="OrthoDB" id="4380123at2"/>
<evidence type="ECO:0000313" key="1">
    <source>
        <dbReference type="EMBL" id="EME68772.1"/>
    </source>
</evidence>
<dbReference type="EMBL" id="AONQ01000053">
    <property type="protein sequence ID" value="EME68772.1"/>
    <property type="molecule type" value="Genomic_DNA"/>
</dbReference>
<dbReference type="Gene3D" id="3.60.60.10">
    <property type="entry name" value="Penicillin V Acylase, Chain A"/>
    <property type="match status" value="1"/>
</dbReference>
<comment type="caution">
    <text evidence="1">The sequence shown here is derived from an EMBL/GenBank/DDBJ whole genome shotgun (WGS) entry which is preliminary data.</text>
</comment>